<protein>
    <submittedName>
        <fullName evidence="1">Uncharacterized protein</fullName>
    </submittedName>
</protein>
<gene>
    <name evidence="1" type="ORF">QR46_3353</name>
</gene>
<sequence length="505" mass="56654">MPDLLSLNGLLHLPGQEAESHILQLPPAELAALRADLESFIRNASANILEQLSYNTLQTTECLPNTPFFKNAKKAGIISASERDLSLRDARQMLLESHVSITENLNKLHSSLQEEDVIGQMERLLHTTLNLGDHLDDACSLETADNGALVTLLSQSLQLHAEISRIDPPSYCTAIFSRLKHTANTLHRAVLSHVEATYLSNLVCLASPQSQKIYDILLDYNEVSVIVCKNFTAPLLQKLNDHAPLQLLENIAVLISRLLNENDNSWIALLYRKFSAGSESARYSITFHQCLTIPLINFLQAHSKPAIPDLSYLQSLRYLRGMHRIYSNALVDPWPDLKDSLLLESKITYSIDSSFGEVALLLKDLNTSPQELDLVISKVSNRFCQVFDLFLRPPAEALSETAEIPCGYFVPALVDKVLNSLSSALRRLATQLSLYKKEKFYKMLIDRLYMSLISYSQSMSMTSGLLEFTNALPILKGPQSVPQIQELYLSALKEYLEIFISWLHA</sequence>
<dbReference type="Proteomes" id="UP000070089">
    <property type="component" value="Unassembled WGS sequence"/>
</dbReference>
<evidence type="ECO:0000313" key="2">
    <source>
        <dbReference type="Proteomes" id="UP000070089"/>
    </source>
</evidence>
<dbReference type="OrthoDB" id="10255863at2759"/>
<evidence type="ECO:0000313" key="1">
    <source>
        <dbReference type="EMBL" id="KWX12686.1"/>
    </source>
</evidence>
<comment type="caution">
    <text evidence="1">The sequence shown here is derived from an EMBL/GenBank/DDBJ whole genome shotgun (WGS) entry which is preliminary data.</text>
</comment>
<accession>A0A132NRL7</accession>
<dbReference type="AlphaFoldDB" id="A0A132NRL7"/>
<dbReference type="EMBL" id="JXTI01000105">
    <property type="protein sequence ID" value="KWX12686.1"/>
    <property type="molecule type" value="Genomic_DNA"/>
</dbReference>
<proteinExistence type="predicted"/>
<name>A0A132NRL7_GIAIN</name>
<reference evidence="1 2" key="1">
    <citation type="journal article" date="2015" name="Mol. Biochem. Parasitol.">
        <title>Identification of polymorphic genes for use in assemblage B genotyping assays through comparative genomics of multiple assemblage B Giardia duodenalis isolates.</title>
        <authorList>
            <person name="Wielinga C."/>
            <person name="Thompson R.C."/>
            <person name="Monis P."/>
            <person name="Ryan U."/>
        </authorList>
    </citation>
    <scope>NUCLEOTIDE SEQUENCE [LARGE SCALE GENOMIC DNA]</scope>
    <source>
        <strain evidence="1 2">BAH15c1</strain>
    </source>
</reference>
<organism evidence="1 2">
    <name type="scientific">Giardia duodenalis assemblage B</name>
    <dbReference type="NCBI Taxonomy" id="1394984"/>
    <lineage>
        <taxon>Eukaryota</taxon>
        <taxon>Metamonada</taxon>
        <taxon>Diplomonadida</taxon>
        <taxon>Hexamitidae</taxon>
        <taxon>Giardiinae</taxon>
        <taxon>Giardia</taxon>
    </lineage>
</organism>
<dbReference type="VEuPathDB" id="GiardiaDB:QR46_3353"/>